<dbReference type="Proteomes" id="UP000237105">
    <property type="component" value="Unassembled WGS sequence"/>
</dbReference>
<evidence type="ECO:0000256" key="1">
    <source>
        <dbReference type="ARBA" id="ARBA00009995"/>
    </source>
</evidence>
<organism evidence="3 4">
    <name type="scientific">Parasponia andersonii</name>
    <name type="common">Sponia andersonii</name>
    <dbReference type="NCBI Taxonomy" id="3476"/>
    <lineage>
        <taxon>Eukaryota</taxon>
        <taxon>Viridiplantae</taxon>
        <taxon>Streptophyta</taxon>
        <taxon>Embryophyta</taxon>
        <taxon>Tracheophyta</taxon>
        <taxon>Spermatophyta</taxon>
        <taxon>Magnoliopsida</taxon>
        <taxon>eudicotyledons</taxon>
        <taxon>Gunneridae</taxon>
        <taxon>Pentapetalae</taxon>
        <taxon>rosids</taxon>
        <taxon>fabids</taxon>
        <taxon>Rosales</taxon>
        <taxon>Cannabaceae</taxon>
        <taxon>Parasponia</taxon>
    </lineage>
</organism>
<proteinExistence type="inferred from homology"/>
<dbReference type="EMBL" id="JXTB01000343">
    <property type="protein sequence ID" value="PON44813.1"/>
    <property type="molecule type" value="Genomic_DNA"/>
</dbReference>
<sequence>MFNTCDDLERPFIDYLTNQIVVPVGGVGPLLPEQYWKSSDSLIHDRQIREHKRQSKNSEDDVIQWLNSKPRRCVRYVSFGSEVGPTMEEYPHLANALVELTRPFIWVIQPGAGVLVHIGVGDSGRADPGDPKEGYFPHGLELDSKAGERGLIIEGRC</sequence>
<comment type="caution">
    <text evidence="3">The sequence shown here is derived from an EMBL/GenBank/DDBJ whole genome shotgun (WGS) entry which is preliminary data.</text>
</comment>
<dbReference type="OrthoDB" id="5835829at2759"/>
<evidence type="ECO:0000256" key="2">
    <source>
        <dbReference type="ARBA" id="ARBA00022676"/>
    </source>
</evidence>
<evidence type="ECO:0000313" key="3">
    <source>
        <dbReference type="EMBL" id="PON44813.1"/>
    </source>
</evidence>
<dbReference type="GO" id="GO:0035251">
    <property type="term" value="F:UDP-glucosyltransferase activity"/>
    <property type="evidence" value="ECO:0007669"/>
    <property type="project" value="TreeGrafter"/>
</dbReference>
<dbReference type="Gene3D" id="3.40.50.2000">
    <property type="entry name" value="Glycogen Phosphorylase B"/>
    <property type="match status" value="2"/>
</dbReference>
<dbReference type="STRING" id="3476.A0A2P5B7P4"/>
<keyword evidence="2" id="KW-0328">Glycosyltransferase</keyword>
<dbReference type="AlphaFoldDB" id="A0A2P5B7P4"/>
<dbReference type="SUPFAM" id="SSF53756">
    <property type="entry name" value="UDP-Glycosyltransferase/glycogen phosphorylase"/>
    <property type="match status" value="1"/>
</dbReference>
<accession>A0A2P5B7P4</accession>
<evidence type="ECO:0000313" key="4">
    <source>
        <dbReference type="Proteomes" id="UP000237105"/>
    </source>
</evidence>
<keyword evidence="4" id="KW-1185">Reference proteome</keyword>
<protein>
    <submittedName>
        <fullName evidence="3">UDP-glucuronosyl/UDP-glucosyltransferase</fullName>
    </submittedName>
</protein>
<dbReference type="PANTHER" id="PTHR48047:SF131">
    <property type="entry name" value="GLYCOSYLTRANSFERASE"/>
    <property type="match status" value="1"/>
</dbReference>
<reference evidence="4" key="1">
    <citation type="submission" date="2016-06" db="EMBL/GenBank/DDBJ databases">
        <title>Parallel loss of symbiosis genes in relatives of nitrogen-fixing non-legume Parasponia.</title>
        <authorList>
            <person name="Van Velzen R."/>
            <person name="Holmer R."/>
            <person name="Bu F."/>
            <person name="Rutten L."/>
            <person name="Van Zeijl A."/>
            <person name="Liu W."/>
            <person name="Santuari L."/>
            <person name="Cao Q."/>
            <person name="Sharma T."/>
            <person name="Shen D."/>
            <person name="Roswanjaya Y."/>
            <person name="Wardhani T."/>
            <person name="Kalhor M.S."/>
            <person name="Jansen J."/>
            <person name="Van den Hoogen J."/>
            <person name="Gungor B."/>
            <person name="Hartog M."/>
            <person name="Hontelez J."/>
            <person name="Verver J."/>
            <person name="Yang W.-C."/>
            <person name="Schijlen E."/>
            <person name="Repin R."/>
            <person name="Schilthuizen M."/>
            <person name="Schranz E."/>
            <person name="Heidstra R."/>
            <person name="Miyata K."/>
            <person name="Fedorova E."/>
            <person name="Kohlen W."/>
            <person name="Bisseling T."/>
            <person name="Smit S."/>
            <person name="Geurts R."/>
        </authorList>
    </citation>
    <scope>NUCLEOTIDE SEQUENCE [LARGE SCALE GENOMIC DNA]</scope>
    <source>
        <strain evidence="4">cv. WU1-14</strain>
    </source>
</reference>
<keyword evidence="3" id="KW-0808">Transferase</keyword>
<comment type="similarity">
    <text evidence="1">Belongs to the UDP-glycosyltransferase family.</text>
</comment>
<gene>
    <name evidence="3" type="ORF">PanWU01x14_264030</name>
</gene>
<dbReference type="PANTHER" id="PTHR48047">
    <property type="entry name" value="GLYCOSYLTRANSFERASE"/>
    <property type="match status" value="1"/>
</dbReference>
<name>A0A2P5B7P4_PARAD</name>